<keyword evidence="1" id="KW-0812">Transmembrane</keyword>
<sequence length="467" mass="54561">MLSYFRINDPYRLVIIFFLLLALRLPVILSDSGLTAPELSHMLVGEKLNNGASLYEGLWDNIAPLSALVYAIIDFLFGRSQQAYQYISLFLVAFQCLIFNKMLLDSKAYNENNYVPGLVYGLLMSFFFDFFTLTPVLMGLTFLLLALDNLFDHIEYRAKEDEKILNIGIYLGLASLFYLPYIIFGIAVILCFMLFTGTVARRYLLMIFGLMLPLLLTSGYFLLQHRLTVFIYNYLNPIWQFQTDNYVSLLEILIIFSVPLAFFLFSLFRISQRARFNNYQGRLAQVMFLWLIFSVLFTLISGELAPNIMMIFVPFLSFFIVHAFLLFYRRWVAEIVFTLFVVATVFFSLGAYFDFFFTSKYMLNDKYMVDYTAGKKWEGKRILVLDKNIASYRNAIPATPFLNWELVEGLFRNPEYYDNLTIIQQGFSEDIPEVIIDKHAVMPAVFDKLPEMKMRYRKEGEVYYLKS</sequence>
<feature type="transmembrane region" description="Helical" evidence="1">
    <location>
        <begin position="167"/>
        <end position="196"/>
    </location>
</feature>
<keyword evidence="3" id="KW-1185">Reference proteome</keyword>
<keyword evidence="1" id="KW-0472">Membrane</keyword>
<dbReference type="EMBL" id="JAESIY010000001">
    <property type="protein sequence ID" value="MBL3654890.1"/>
    <property type="molecule type" value="Genomic_DNA"/>
</dbReference>
<feature type="transmembrane region" description="Helical" evidence="1">
    <location>
        <begin position="203"/>
        <end position="223"/>
    </location>
</feature>
<dbReference type="Proteomes" id="UP000659388">
    <property type="component" value="Unassembled WGS sequence"/>
</dbReference>
<evidence type="ECO:0000256" key="1">
    <source>
        <dbReference type="SAM" id="Phobius"/>
    </source>
</evidence>
<reference evidence="2" key="1">
    <citation type="submission" date="2021-01" db="EMBL/GenBank/DDBJ databases">
        <title>Fulvivirga kasyanovii gen. nov., sp nov., a novel member of the phylum Bacteroidetes isolated from seawater in a mussel farm.</title>
        <authorList>
            <person name="Zhao L.-H."/>
            <person name="Wang Z.-J."/>
        </authorList>
    </citation>
    <scope>NUCLEOTIDE SEQUENCE</scope>
    <source>
        <strain evidence="2">2943</strain>
    </source>
</reference>
<feature type="transmembrane region" description="Helical" evidence="1">
    <location>
        <begin position="83"/>
        <end position="103"/>
    </location>
</feature>
<dbReference type="RefSeq" id="WP_202242004.1">
    <property type="nucleotide sequence ID" value="NZ_JAESIY010000001.1"/>
</dbReference>
<accession>A0A937F392</accession>
<evidence type="ECO:0000313" key="2">
    <source>
        <dbReference type="EMBL" id="MBL3654890.1"/>
    </source>
</evidence>
<protein>
    <submittedName>
        <fullName evidence="2">Uncharacterized protein</fullName>
    </submittedName>
</protein>
<keyword evidence="1" id="KW-1133">Transmembrane helix</keyword>
<feature type="transmembrane region" description="Helical" evidence="1">
    <location>
        <begin position="246"/>
        <end position="271"/>
    </location>
</feature>
<name>A0A937F392_9BACT</name>
<dbReference type="AlphaFoldDB" id="A0A937F392"/>
<feature type="transmembrane region" description="Helical" evidence="1">
    <location>
        <begin position="335"/>
        <end position="357"/>
    </location>
</feature>
<feature type="transmembrane region" description="Helical" evidence="1">
    <location>
        <begin position="308"/>
        <end position="328"/>
    </location>
</feature>
<organism evidence="2 3">
    <name type="scientific">Fulvivirga sediminis</name>
    <dbReference type="NCBI Taxonomy" id="2803949"/>
    <lineage>
        <taxon>Bacteria</taxon>
        <taxon>Pseudomonadati</taxon>
        <taxon>Bacteroidota</taxon>
        <taxon>Cytophagia</taxon>
        <taxon>Cytophagales</taxon>
        <taxon>Fulvivirgaceae</taxon>
        <taxon>Fulvivirga</taxon>
    </lineage>
</organism>
<feature type="transmembrane region" description="Helical" evidence="1">
    <location>
        <begin position="283"/>
        <end position="302"/>
    </location>
</feature>
<evidence type="ECO:0000313" key="3">
    <source>
        <dbReference type="Proteomes" id="UP000659388"/>
    </source>
</evidence>
<comment type="caution">
    <text evidence="2">The sequence shown here is derived from an EMBL/GenBank/DDBJ whole genome shotgun (WGS) entry which is preliminary data.</text>
</comment>
<gene>
    <name evidence="2" type="ORF">JL102_02010</name>
</gene>
<proteinExistence type="predicted"/>
<feature type="transmembrane region" description="Helical" evidence="1">
    <location>
        <begin position="115"/>
        <end position="147"/>
    </location>
</feature>